<evidence type="ECO:0000259" key="2">
    <source>
        <dbReference type="Pfam" id="PF12927"/>
    </source>
</evidence>
<feature type="compositionally biased region" description="Low complexity" evidence="1">
    <location>
        <begin position="606"/>
        <end position="616"/>
    </location>
</feature>
<feature type="region of interest" description="Disordered" evidence="1">
    <location>
        <begin position="359"/>
        <end position="401"/>
    </location>
</feature>
<dbReference type="EMBL" id="JABXXO010000004">
    <property type="protein sequence ID" value="KAF7778486.1"/>
    <property type="molecule type" value="Genomic_DNA"/>
</dbReference>
<evidence type="ECO:0000256" key="1">
    <source>
        <dbReference type="SAM" id="MobiDB-lite"/>
    </source>
</evidence>
<name>A0A8H7F613_AGABI</name>
<evidence type="ECO:0000313" key="3">
    <source>
        <dbReference type="EMBL" id="KAF7778486.1"/>
    </source>
</evidence>
<feature type="region of interest" description="Disordered" evidence="1">
    <location>
        <begin position="61"/>
        <end position="99"/>
    </location>
</feature>
<proteinExistence type="predicted"/>
<organism evidence="3 4">
    <name type="scientific">Agaricus bisporus var. burnettii</name>
    <dbReference type="NCBI Taxonomy" id="192524"/>
    <lineage>
        <taxon>Eukaryota</taxon>
        <taxon>Fungi</taxon>
        <taxon>Dikarya</taxon>
        <taxon>Basidiomycota</taxon>
        <taxon>Agaricomycotina</taxon>
        <taxon>Agaricomycetes</taxon>
        <taxon>Agaricomycetidae</taxon>
        <taxon>Agaricales</taxon>
        <taxon>Agaricineae</taxon>
        <taxon>Agaricaceae</taxon>
        <taxon>Agaricus</taxon>
    </lineage>
</organism>
<gene>
    <name evidence="3" type="ORF">Agabi119p4_2831</name>
</gene>
<evidence type="ECO:0000313" key="4">
    <source>
        <dbReference type="Proteomes" id="UP000629468"/>
    </source>
</evidence>
<feature type="region of interest" description="Disordered" evidence="1">
    <location>
        <begin position="606"/>
        <end position="658"/>
    </location>
</feature>
<feature type="compositionally biased region" description="Polar residues" evidence="1">
    <location>
        <begin position="527"/>
        <end position="553"/>
    </location>
</feature>
<feature type="region of interest" description="Disordered" evidence="1">
    <location>
        <begin position="483"/>
        <end position="554"/>
    </location>
</feature>
<protein>
    <recommendedName>
        <fullName evidence="2">DUF3835 domain-containing protein</fullName>
    </recommendedName>
</protein>
<dbReference type="Proteomes" id="UP000629468">
    <property type="component" value="Unassembled WGS sequence"/>
</dbReference>
<sequence>MPDVKDLTQSSHEAFRALINSIAPETTLEKNGKLAPEAIEKLSDKLKELIGEDAIQGFGQQRNERGELVNEEGLPIIDIEEPLPGDDAKESETDSVIQDTPLIHLSSLPSRAREKLRLQRDRILDDLEEEEHEEHERQKRVEREEREEIRRKRRQEGADEKARLQRAKELQKKMGKALLQNTKSLDDDEPKEIKPAKDATSEVRNKTVTFAETSDSRPDAQKSNWGNVTAAKLRPGERPTLLQAFRTDNPLKMNVVERKSAGHYSAIPKPLAQNAKDSDDESEPDGIDFDPRPDDDEGGDLSEEPPDSDEDIGEVELENEYDLDYAQHQREIALQYYEKRSVMGPDVAKNTMNVTYEKEDLAAGNPNNQPKPSVSRFKANRIASAYGTSTHDGPSASPAVPLLPESAARTIQHAVKSGRIDDDDRLIGGNDSDSDTEAEGLREALDLLKKGELYNLGPNGHLLYAPPQHDDASIAATLPTSLPTTLSGKSAQQDQQTQKLSLPPLDRPKVSKFKVDRSQAGRPLPNSPSTVSTQPTAVSSPQRPPTTSQNAISETIVERKQFPSKKGPEAASPAHISQILNSSSPMIMESSSFSAPISTIPPATFSSSVVQSPSFPHRLRSQPGSGTTSFPMIVESPSFPSPGQRTNRPERPPTVVASHTVAHDKRAAVHSQSSPIVASAVEERTVPMSKQLQHDDSPPTPIKLSRFKQRRDGDP</sequence>
<reference evidence="3 4" key="1">
    <citation type="journal article" name="Sci. Rep.">
        <title>Telomere-to-telomere assembled and centromere annotated genomes of the two main subspecies of the button mushroom Agaricus bisporus reveal especially polymorphic chromosome ends.</title>
        <authorList>
            <person name="Sonnenberg A.S.M."/>
            <person name="Sedaghat-Telgerd N."/>
            <person name="Lavrijssen B."/>
            <person name="Ohm R.A."/>
            <person name="Hendrickx P.M."/>
            <person name="Scholtmeijer K."/>
            <person name="Baars J.J.P."/>
            <person name="van Peer A."/>
        </authorList>
    </citation>
    <scope>NUCLEOTIDE SEQUENCE [LARGE SCALE GENOMIC DNA]</scope>
    <source>
        <strain evidence="3 4">H119_p4</strain>
    </source>
</reference>
<feature type="region of interest" description="Disordered" evidence="1">
    <location>
        <begin position="415"/>
        <end position="438"/>
    </location>
</feature>
<dbReference type="InterPro" id="IPR024325">
    <property type="entry name" value="DUF3835"/>
</dbReference>
<dbReference type="AlphaFoldDB" id="A0A8H7F613"/>
<feature type="region of interest" description="Disordered" evidence="1">
    <location>
        <begin position="682"/>
        <end position="715"/>
    </location>
</feature>
<feature type="compositionally biased region" description="Basic and acidic residues" evidence="1">
    <location>
        <begin position="134"/>
        <end position="172"/>
    </location>
</feature>
<comment type="caution">
    <text evidence="3">The sequence shown here is derived from an EMBL/GenBank/DDBJ whole genome shotgun (WGS) entry which is preliminary data.</text>
</comment>
<feature type="compositionally biased region" description="Basic and acidic residues" evidence="1">
    <location>
        <begin position="506"/>
        <end position="519"/>
    </location>
</feature>
<dbReference type="Pfam" id="PF12927">
    <property type="entry name" value="DUF3835"/>
    <property type="match status" value="1"/>
</dbReference>
<feature type="compositionally biased region" description="Basic and acidic residues" evidence="1">
    <location>
        <begin position="191"/>
        <end position="205"/>
    </location>
</feature>
<feature type="region of interest" description="Disordered" evidence="1">
    <location>
        <begin position="260"/>
        <end position="318"/>
    </location>
</feature>
<feature type="compositionally biased region" description="Acidic residues" evidence="1">
    <location>
        <begin position="278"/>
        <end position="318"/>
    </location>
</feature>
<feature type="compositionally biased region" description="Polar residues" evidence="1">
    <location>
        <begin position="488"/>
        <end position="500"/>
    </location>
</feature>
<accession>A0A8H7F613</accession>
<feature type="domain" description="DUF3835" evidence="2">
    <location>
        <begin position="318"/>
        <end position="382"/>
    </location>
</feature>
<feature type="region of interest" description="Disordered" evidence="1">
    <location>
        <begin position="125"/>
        <end position="240"/>
    </location>
</feature>